<dbReference type="SUPFAM" id="SSF47954">
    <property type="entry name" value="Cyclin-like"/>
    <property type="match status" value="2"/>
</dbReference>
<dbReference type="SMART" id="SM01332">
    <property type="entry name" value="Cyclin_C"/>
    <property type="match status" value="1"/>
</dbReference>
<feature type="domain" description="Cyclin-like" evidence="7">
    <location>
        <begin position="503"/>
        <end position="583"/>
    </location>
</feature>
<dbReference type="PROSITE" id="PS00292">
    <property type="entry name" value="CYCLINS"/>
    <property type="match status" value="1"/>
</dbReference>
<feature type="region of interest" description="Disordered" evidence="6">
    <location>
        <begin position="172"/>
        <end position="275"/>
    </location>
</feature>
<dbReference type="InterPro" id="IPR013763">
    <property type="entry name" value="Cyclin-like_dom"/>
</dbReference>
<dbReference type="FunFam" id="1.10.472.10:FF:000001">
    <property type="entry name" value="G2/mitotic-specific cyclin"/>
    <property type="match status" value="1"/>
</dbReference>
<feature type="region of interest" description="Disordered" evidence="6">
    <location>
        <begin position="131"/>
        <end position="151"/>
    </location>
</feature>
<dbReference type="RefSeq" id="XP_025365169.1">
    <property type="nucleotide sequence ID" value="XM_025504665.1"/>
</dbReference>
<dbReference type="Pfam" id="PF00134">
    <property type="entry name" value="Cyclin_N"/>
    <property type="match status" value="1"/>
</dbReference>
<evidence type="ECO:0000259" key="8">
    <source>
        <dbReference type="SMART" id="SM01332"/>
    </source>
</evidence>
<keyword evidence="10" id="KW-1185">Reference proteome</keyword>
<evidence type="ECO:0000256" key="2">
    <source>
        <dbReference type="ARBA" id="ARBA00022618"/>
    </source>
</evidence>
<feature type="compositionally biased region" description="Acidic residues" evidence="6">
    <location>
        <begin position="209"/>
        <end position="236"/>
    </location>
</feature>
<dbReference type="GeneID" id="37026488"/>
<evidence type="ECO:0000256" key="4">
    <source>
        <dbReference type="ARBA" id="ARBA00023306"/>
    </source>
</evidence>
<feature type="compositionally biased region" description="Low complexity" evidence="6">
    <location>
        <begin position="17"/>
        <end position="38"/>
    </location>
</feature>
<dbReference type="GO" id="GO:0051301">
    <property type="term" value="P:cell division"/>
    <property type="evidence" value="ECO:0007669"/>
    <property type="project" value="UniProtKB-KW"/>
</dbReference>
<dbReference type="CDD" id="cd20512">
    <property type="entry name" value="CYCLIN_CLBs_yeast_rpt2"/>
    <property type="match status" value="1"/>
</dbReference>
<dbReference type="InterPro" id="IPR039361">
    <property type="entry name" value="Cyclin"/>
</dbReference>
<dbReference type="OrthoDB" id="5590282at2759"/>
<feature type="compositionally biased region" description="Low complexity" evidence="6">
    <location>
        <begin position="132"/>
        <end position="151"/>
    </location>
</feature>
<feature type="domain" description="Cyclin-like" evidence="7">
    <location>
        <begin position="405"/>
        <end position="489"/>
    </location>
</feature>
<comment type="similarity">
    <text evidence="1">Belongs to the cyclin family. Cyclin AB subfamily.</text>
</comment>
<dbReference type="InterPro" id="IPR006671">
    <property type="entry name" value="Cyclin_N"/>
</dbReference>
<keyword evidence="4" id="KW-0131">Cell cycle</keyword>
<dbReference type="InterPro" id="IPR004367">
    <property type="entry name" value="Cyclin_C-dom"/>
</dbReference>
<gene>
    <name evidence="9" type="ORF">BDZ90DRAFT_225336</name>
</gene>
<evidence type="ECO:0000256" key="1">
    <source>
        <dbReference type="ARBA" id="ARBA00006955"/>
    </source>
</evidence>
<organism evidence="9 10">
    <name type="scientific">Jaminaea rosea</name>
    <dbReference type="NCBI Taxonomy" id="1569628"/>
    <lineage>
        <taxon>Eukaryota</taxon>
        <taxon>Fungi</taxon>
        <taxon>Dikarya</taxon>
        <taxon>Basidiomycota</taxon>
        <taxon>Ustilaginomycotina</taxon>
        <taxon>Exobasidiomycetes</taxon>
        <taxon>Microstromatales</taxon>
        <taxon>Microstromatales incertae sedis</taxon>
        <taxon>Jaminaea</taxon>
    </lineage>
</organism>
<dbReference type="GO" id="GO:0044772">
    <property type="term" value="P:mitotic cell cycle phase transition"/>
    <property type="evidence" value="ECO:0007669"/>
    <property type="project" value="UniProtKB-ARBA"/>
</dbReference>
<dbReference type="Pfam" id="PF02984">
    <property type="entry name" value="Cyclin_C"/>
    <property type="match status" value="1"/>
</dbReference>
<dbReference type="EMBL" id="KZ819662">
    <property type="protein sequence ID" value="PWN30557.1"/>
    <property type="molecule type" value="Genomic_DNA"/>
</dbReference>
<sequence>MPASRSGERLHTGGGESSTHAASSSRSKPASSRVPASRLDAKASSIAHRRALGDVSNFDKKQTSSNGHHFEDGKYKSSGVSTASSALRREVKNRGSASSVESASTQSSHQAVKRVRSSAMVGLRQPVSTAFARSASSGSVRVPSAAAASASIHLPHSQPITTAHMDLDAAAASISKSRSNGAIVDAARTTKRPASFDSAEDEKMSPDTSDNDDDEEEGDPTGDDDDFSSSEEDEAESDQHSGVVSQQARHRHQPHDVDIDDADSAESAEEDDSDAEAEAALLFNPDPDCLVSLPPAFQAEALHKVAVATSRYEQDVILPQMAKAAAERRAAVLAGEIPADIAAHDDELAEMGLDPEDVRDTSMVAEYSREIFAYMAKCEMETMANPNYMAFQNEIQWHMRATLVDWLLQVHMRYHMLPETLFIAINIIDRFLSVRVVSLAKLQLVGVIAMFIAAKYEEIVAPSVDEFVAMTEGGHSKDEIFKGERIILSTLDFKISSYCSPYSWVRKISKADDYDIQVRTLAKFLMEVTLLDHRFLRAKPSLIAAISMFLSKKMLGGAWDEGFIYYSNFCEEQLIPGANLLLEKLVDPAFEEQFVCRKYAARKFLKASAFARQWAATHTFGMGGAAHDQRGVSEEPVAAQSGPYPVAAAAA</sequence>
<keyword evidence="2" id="KW-0132">Cell division</keyword>
<keyword evidence="3 5" id="KW-0195">Cyclin</keyword>
<name>A0A316UZ15_9BASI</name>
<dbReference type="AlphaFoldDB" id="A0A316UZ15"/>
<evidence type="ECO:0000313" key="9">
    <source>
        <dbReference type="EMBL" id="PWN30557.1"/>
    </source>
</evidence>
<dbReference type="InterPro" id="IPR036915">
    <property type="entry name" value="Cyclin-like_sf"/>
</dbReference>
<dbReference type="Proteomes" id="UP000245884">
    <property type="component" value="Unassembled WGS sequence"/>
</dbReference>
<dbReference type="STRING" id="1569628.A0A316UZ15"/>
<dbReference type="SMART" id="SM00385">
    <property type="entry name" value="CYCLIN"/>
    <property type="match status" value="2"/>
</dbReference>
<protein>
    <submittedName>
        <fullName evidence="9">Uncharacterized protein</fullName>
    </submittedName>
</protein>
<dbReference type="GO" id="GO:0016538">
    <property type="term" value="F:cyclin-dependent protein serine/threonine kinase regulator activity"/>
    <property type="evidence" value="ECO:0007669"/>
    <property type="project" value="UniProtKB-ARBA"/>
</dbReference>
<feature type="compositionally biased region" description="Low complexity" evidence="6">
    <location>
        <begin position="96"/>
        <end position="108"/>
    </location>
</feature>
<feature type="domain" description="Cyclin C-terminal" evidence="8">
    <location>
        <begin position="499"/>
        <end position="613"/>
    </location>
</feature>
<evidence type="ECO:0000259" key="7">
    <source>
        <dbReference type="SMART" id="SM00385"/>
    </source>
</evidence>
<dbReference type="PANTHER" id="PTHR10177">
    <property type="entry name" value="CYCLINS"/>
    <property type="match status" value="1"/>
</dbReference>
<feature type="region of interest" description="Disordered" evidence="6">
    <location>
        <begin position="626"/>
        <end position="651"/>
    </location>
</feature>
<reference evidence="9 10" key="1">
    <citation type="journal article" date="2018" name="Mol. Biol. Evol.">
        <title>Broad Genomic Sampling Reveals a Smut Pathogenic Ancestry of the Fungal Clade Ustilaginomycotina.</title>
        <authorList>
            <person name="Kijpornyongpan T."/>
            <person name="Mondo S.J."/>
            <person name="Barry K."/>
            <person name="Sandor L."/>
            <person name="Lee J."/>
            <person name="Lipzen A."/>
            <person name="Pangilinan J."/>
            <person name="LaButti K."/>
            <person name="Hainaut M."/>
            <person name="Henrissat B."/>
            <person name="Grigoriev I.V."/>
            <person name="Spatafora J.W."/>
            <person name="Aime M.C."/>
        </authorList>
    </citation>
    <scope>NUCLEOTIDE SEQUENCE [LARGE SCALE GENOMIC DNA]</scope>
    <source>
        <strain evidence="9 10">MCA 5214</strain>
    </source>
</reference>
<feature type="compositionally biased region" description="Basic and acidic residues" evidence="6">
    <location>
        <begin position="1"/>
        <end position="11"/>
    </location>
</feature>
<accession>A0A316UZ15</accession>
<evidence type="ECO:0000256" key="3">
    <source>
        <dbReference type="ARBA" id="ARBA00023127"/>
    </source>
</evidence>
<feature type="compositionally biased region" description="Basic and acidic residues" evidence="6">
    <location>
        <begin position="57"/>
        <end position="75"/>
    </location>
</feature>
<dbReference type="Gene3D" id="1.10.472.10">
    <property type="entry name" value="Cyclin-like"/>
    <property type="match status" value="2"/>
</dbReference>
<evidence type="ECO:0000313" key="10">
    <source>
        <dbReference type="Proteomes" id="UP000245884"/>
    </source>
</evidence>
<evidence type="ECO:0000256" key="5">
    <source>
        <dbReference type="RuleBase" id="RU000383"/>
    </source>
</evidence>
<proteinExistence type="inferred from homology"/>
<feature type="compositionally biased region" description="Acidic residues" evidence="6">
    <location>
        <begin position="258"/>
        <end position="275"/>
    </location>
</feature>
<evidence type="ECO:0000256" key="6">
    <source>
        <dbReference type="SAM" id="MobiDB-lite"/>
    </source>
</evidence>
<dbReference type="FunFam" id="1.10.472.10:FF:000005">
    <property type="entry name" value="G2/mitotic-specific cyclin B"/>
    <property type="match status" value="1"/>
</dbReference>
<feature type="region of interest" description="Disordered" evidence="6">
    <location>
        <begin position="1"/>
        <end position="118"/>
    </location>
</feature>
<dbReference type="InterPro" id="IPR048258">
    <property type="entry name" value="Cyclins_cyclin-box"/>
</dbReference>